<evidence type="ECO:0000256" key="3">
    <source>
        <dbReference type="ARBA" id="ARBA00023143"/>
    </source>
</evidence>
<dbReference type="RefSeq" id="WP_068371942.1">
    <property type="nucleotide sequence ID" value="NZ_CP033936.1"/>
</dbReference>
<sequence>MDKLLYTAMGGAARTLEHQAAISNNMANINTPGFREQLAAYRSVPVVGPGAPTRVYTVASTPGSDFSPGPLQSTGRELDVALAGEGWLAVQAPDGEAYLRTASLQVGSDGVLRTERGLAVLSAEGGVFDIPQSASITISADGNVNTLGAGDAPNDVAALGQLKRVNPPSGQLLRGDDGLFRLADGPDGPSGPALADPAVGVVTGALESSNVSAAQAMVGMINNARRFEMQMKVIQHADGNAQRANELLAVSQ</sequence>
<dbReference type="InterPro" id="IPR020013">
    <property type="entry name" value="Flagellar_FlgE/F/G"/>
</dbReference>
<organism evidence="10 11">
    <name type="scientific">Kerstersia gyiorum</name>
    <dbReference type="NCBI Taxonomy" id="206506"/>
    <lineage>
        <taxon>Bacteria</taxon>
        <taxon>Pseudomonadati</taxon>
        <taxon>Pseudomonadota</taxon>
        <taxon>Betaproteobacteria</taxon>
        <taxon>Burkholderiales</taxon>
        <taxon>Alcaligenaceae</taxon>
        <taxon>Kerstersia</taxon>
    </lineage>
</organism>
<keyword evidence="11" id="KW-1185">Reference proteome</keyword>
<dbReference type="Pfam" id="PF06429">
    <property type="entry name" value="Flg_bbr_C"/>
    <property type="match status" value="1"/>
</dbReference>
<dbReference type="InterPro" id="IPR037925">
    <property type="entry name" value="FlgE/F/G-like"/>
</dbReference>
<keyword evidence="3 6" id="KW-0975">Bacterial flagellum</keyword>
<dbReference type="PANTHER" id="PTHR30435">
    <property type="entry name" value="FLAGELLAR PROTEIN"/>
    <property type="match status" value="1"/>
</dbReference>
<feature type="domain" description="Flagellar hook protein FlgE/F/G-like D1" evidence="9">
    <location>
        <begin position="81"/>
        <end position="145"/>
    </location>
</feature>
<evidence type="ECO:0000256" key="5">
    <source>
        <dbReference type="ARBA" id="ARBA00040228"/>
    </source>
</evidence>
<dbReference type="NCBIfam" id="NF009280">
    <property type="entry name" value="PRK12640.1"/>
    <property type="match status" value="1"/>
</dbReference>
<dbReference type="NCBIfam" id="TIGR03506">
    <property type="entry name" value="FlgEFG_subfam"/>
    <property type="match status" value="1"/>
</dbReference>
<protein>
    <recommendedName>
        <fullName evidence="5 6">Flagellar basal-body rod protein FlgF</fullName>
    </recommendedName>
</protein>
<comment type="subunit">
    <text evidence="4 6">The basal body constitutes a major portion of the flagellar organelle and consists of five rings (E,L,P,S, and M) mounted on a central rod. The rod consists of about 26 subunits of FlgG in the distal portion, and FlgB, FlgC and FlgF are thought to build up the proximal portion of the rod with about 6 subunits each.</text>
</comment>
<accession>A0A171KRD6</accession>
<dbReference type="OrthoDB" id="9804559at2"/>
<feature type="domain" description="Flagellar basal body rod protein N-terminal" evidence="7">
    <location>
        <begin position="5"/>
        <end position="35"/>
    </location>
</feature>
<reference evidence="10 11" key="1">
    <citation type="submission" date="2015-04" db="EMBL/GenBank/DDBJ databases">
        <title>Genome sequence of Kerstersia gyiorum CG1.</title>
        <authorList>
            <person name="Greninger A.L."/>
            <person name="Kozyreva V."/>
            <person name="Chaturvedi V."/>
        </authorList>
    </citation>
    <scope>NUCLEOTIDE SEQUENCE [LARGE SCALE GENOMIC DNA]</scope>
    <source>
        <strain evidence="10 11">CG1</strain>
    </source>
</reference>
<evidence type="ECO:0000256" key="4">
    <source>
        <dbReference type="ARBA" id="ARBA00038560"/>
    </source>
</evidence>
<keyword evidence="10" id="KW-0969">Cilium</keyword>
<comment type="subcellular location">
    <subcellularLocation>
        <location evidence="1 6">Bacterial flagellum basal body</location>
    </subcellularLocation>
</comment>
<dbReference type="Pfam" id="PF00460">
    <property type="entry name" value="Flg_bb_rod"/>
    <property type="match status" value="1"/>
</dbReference>
<dbReference type="GO" id="GO:0071978">
    <property type="term" value="P:bacterial-type flagellum-dependent swarming motility"/>
    <property type="evidence" value="ECO:0007669"/>
    <property type="project" value="TreeGrafter"/>
</dbReference>
<comment type="caution">
    <text evidence="10">The sequence shown here is derived from an EMBL/GenBank/DDBJ whole genome shotgun (WGS) entry which is preliminary data.</text>
</comment>
<comment type="similarity">
    <text evidence="2 6">Belongs to the flagella basal body rod proteins family.</text>
</comment>
<dbReference type="SUPFAM" id="SSF117143">
    <property type="entry name" value="Flagellar hook protein flgE"/>
    <property type="match status" value="1"/>
</dbReference>
<dbReference type="PATRIC" id="fig|206506.3.peg.2442"/>
<feature type="domain" description="Flagellar basal-body/hook protein C-terminal" evidence="8">
    <location>
        <begin position="203"/>
        <end position="247"/>
    </location>
</feature>
<keyword evidence="10" id="KW-0282">Flagellum</keyword>
<dbReference type="STRING" id="206506.AAV32_11460"/>
<evidence type="ECO:0000259" key="7">
    <source>
        <dbReference type="Pfam" id="PF00460"/>
    </source>
</evidence>
<dbReference type="EMBL" id="LBNE01000007">
    <property type="protein sequence ID" value="KKO71453.1"/>
    <property type="molecule type" value="Genomic_DNA"/>
</dbReference>
<evidence type="ECO:0000313" key="10">
    <source>
        <dbReference type="EMBL" id="KKO71453.1"/>
    </source>
</evidence>
<dbReference type="PANTHER" id="PTHR30435:SF18">
    <property type="entry name" value="FLAGELLAR BASAL-BODY ROD PROTEIN FLGF"/>
    <property type="match status" value="1"/>
</dbReference>
<evidence type="ECO:0000313" key="11">
    <source>
        <dbReference type="Proteomes" id="UP000078084"/>
    </source>
</evidence>
<dbReference type="Pfam" id="PF22692">
    <property type="entry name" value="LlgE_F_G_D1"/>
    <property type="match status" value="1"/>
</dbReference>
<evidence type="ECO:0000256" key="1">
    <source>
        <dbReference type="ARBA" id="ARBA00004117"/>
    </source>
</evidence>
<dbReference type="PROSITE" id="PS00588">
    <property type="entry name" value="FLAGELLA_BB_ROD"/>
    <property type="match status" value="1"/>
</dbReference>
<evidence type="ECO:0000256" key="6">
    <source>
        <dbReference type="RuleBase" id="RU362116"/>
    </source>
</evidence>
<proteinExistence type="inferred from homology"/>
<dbReference type="InterPro" id="IPR019776">
    <property type="entry name" value="Flagellar_basal_body_rod_CS"/>
</dbReference>
<dbReference type="GO" id="GO:0030694">
    <property type="term" value="C:bacterial-type flagellum basal body, rod"/>
    <property type="evidence" value="ECO:0007669"/>
    <property type="project" value="UniProtKB-UniRule"/>
</dbReference>
<dbReference type="InterPro" id="IPR053967">
    <property type="entry name" value="LlgE_F_G-like_D1"/>
</dbReference>
<name>A0A171KRD6_9BURK</name>
<dbReference type="AlphaFoldDB" id="A0A171KRD6"/>
<dbReference type="InterPro" id="IPR010930">
    <property type="entry name" value="Flg_bb/hook_C_dom"/>
</dbReference>
<keyword evidence="10" id="KW-0966">Cell projection</keyword>
<gene>
    <name evidence="10" type="primary">flgF</name>
    <name evidence="10" type="ORF">AAV32_11460</name>
</gene>
<dbReference type="Proteomes" id="UP000078084">
    <property type="component" value="Unassembled WGS sequence"/>
</dbReference>
<evidence type="ECO:0000259" key="9">
    <source>
        <dbReference type="Pfam" id="PF22692"/>
    </source>
</evidence>
<evidence type="ECO:0000259" key="8">
    <source>
        <dbReference type="Pfam" id="PF06429"/>
    </source>
</evidence>
<evidence type="ECO:0000256" key="2">
    <source>
        <dbReference type="ARBA" id="ARBA00009677"/>
    </source>
</evidence>
<dbReference type="InterPro" id="IPR001444">
    <property type="entry name" value="Flag_bb_rod_N"/>
</dbReference>